<dbReference type="InterPro" id="IPR000850">
    <property type="entry name" value="Adenylat/UMP-CMP_kin"/>
</dbReference>
<gene>
    <name evidence="11" type="primary">g13093</name>
    <name evidence="11" type="ORF">VP750_LOCUS11623</name>
</gene>
<feature type="binding site" evidence="9">
    <location>
        <position position="153"/>
    </location>
    <ligand>
        <name>a ribonucleoside 5'-phosphate</name>
        <dbReference type="ChEBI" id="CHEBI:58043"/>
    </ligand>
</feature>
<comment type="catalytic activity">
    <reaction evidence="9">
        <text>CMP + ATP = CDP + ADP</text>
        <dbReference type="Rhea" id="RHEA:11600"/>
        <dbReference type="ChEBI" id="CHEBI:30616"/>
        <dbReference type="ChEBI" id="CHEBI:58069"/>
        <dbReference type="ChEBI" id="CHEBI:60377"/>
        <dbReference type="ChEBI" id="CHEBI:456216"/>
        <dbReference type="EC" id="2.7.4.14"/>
    </reaction>
</comment>
<keyword evidence="7 9" id="KW-0539">Nucleus</keyword>
<comment type="catalytic activity">
    <reaction evidence="9">
        <text>dCMP + ATP = dCDP + ADP</text>
        <dbReference type="Rhea" id="RHEA:25094"/>
        <dbReference type="ChEBI" id="CHEBI:30616"/>
        <dbReference type="ChEBI" id="CHEBI:57566"/>
        <dbReference type="ChEBI" id="CHEBI:58593"/>
        <dbReference type="ChEBI" id="CHEBI:456216"/>
        <dbReference type="EC" id="2.7.4.14"/>
    </reaction>
</comment>
<protein>
    <recommendedName>
        <fullName evidence="9">UMP-CMP kinase</fullName>
        <ecNumber evidence="9">2.7.4.14</ecNumber>
    </recommendedName>
    <alternativeName>
        <fullName evidence="9">Deoxycytidylate kinase</fullName>
        <shortName evidence="9">CK</shortName>
        <shortName evidence="9">dCMP kinase</shortName>
    </alternativeName>
    <alternativeName>
        <fullName evidence="9">Uridine monophosphate/cytidine monophosphate kinase</fullName>
        <shortName evidence="9">UMP/CMP kinase</shortName>
        <shortName evidence="9">UMP/CMPK</shortName>
    </alternativeName>
</protein>
<dbReference type="InterPro" id="IPR033690">
    <property type="entry name" value="Adenylat_kinase_CS"/>
</dbReference>
<comment type="function">
    <text evidence="9">Catalyzes the phosphorylation of pyrimidine nucleoside monophosphates at the expense of ATP. Plays an important role in de novo pyrimidine nucleotide biosynthesis. Has preference for UMP and CMP as phosphate acceptors.</text>
</comment>
<keyword evidence="1 9" id="KW-0963">Cytoplasm</keyword>
<evidence type="ECO:0000256" key="2">
    <source>
        <dbReference type="ARBA" id="ARBA00022679"/>
    </source>
</evidence>
<keyword evidence="2 9" id="KW-0808">Transferase</keyword>
<dbReference type="EC" id="2.7.4.14" evidence="9"/>
<evidence type="ECO:0000256" key="7">
    <source>
        <dbReference type="ARBA" id="ARBA00023242"/>
    </source>
</evidence>
<dbReference type="HAMAP" id="MF_00235">
    <property type="entry name" value="Adenylate_kinase_Adk"/>
    <property type="match status" value="1"/>
</dbReference>
<feature type="binding site" evidence="9">
    <location>
        <begin position="82"/>
        <end position="84"/>
    </location>
    <ligand>
        <name>a ribonucleoside 5'-phosphate</name>
        <dbReference type="ChEBI" id="CHEBI:58043"/>
    </ligand>
</feature>
<feature type="binding site" evidence="9">
    <location>
        <begin position="35"/>
        <end position="40"/>
    </location>
    <ligand>
        <name>ATP</name>
        <dbReference type="ChEBI" id="CHEBI:30616"/>
    </ligand>
</feature>
<evidence type="ECO:0000256" key="4">
    <source>
        <dbReference type="ARBA" id="ARBA00022777"/>
    </source>
</evidence>
<organism evidence="11 12">
    <name type="scientific">Coccomyxa viridis</name>
    <dbReference type="NCBI Taxonomy" id="1274662"/>
    <lineage>
        <taxon>Eukaryota</taxon>
        <taxon>Viridiplantae</taxon>
        <taxon>Chlorophyta</taxon>
        <taxon>core chlorophytes</taxon>
        <taxon>Trebouxiophyceae</taxon>
        <taxon>Trebouxiophyceae incertae sedis</taxon>
        <taxon>Coccomyxaceae</taxon>
        <taxon>Coccomyxa</taxon>
    </lineage>
</organism>
<keyword evidence="5 9" id="KW-0067">ATP-binding</keyword>
<dbReference type="Pfam" id="PF00406">
    <property type="entry name" value="ADK"/>
    <property type="match status" value="1"/>
</dbReference>
<dbReference type="PANTHER" id="PTHR23359">
    <property type="entry name" value="NUCLEOTIDE KINASE"/>
    <property type="match status" value="1"/>
</dbReference>
<comment type="subcellular location">
    <subcellularLocation>
        <location evidence="9">Cytoplasm</location>
    </subcellularLocation>
    <subcellularLocation>
        <location evidence="9">Nucleus</location>
    </subcellularLocation>
</comment>
<dbReference type="PROSITE" id="PS00113">
    <property type="entry name" value="ADENYLATE_KINASE"/>
    <property type="match status" value="1"/>
</dbReference>
<evidence type="ECO:0000256" key="9">
    <source>
        <dbReference type="HAMAP-Rule" id="MF_03172"/>
    </source>
</evidence>
<dbReference type="HAMAP" id="MF_03172">
    <property type="entry name" value="Adenylate_kinase_UMP_CMP_kin"/>
    <property type="match status" value="1"/>
</dbReference>
<dbReference type="NCBIfam" id="NF011100">
    <property type="entry name" value="PRK14527.1"/>
    <property type="match status" value="1"/>
</dbReference>
<dbReference type="InterPro" id="IPR006266">
    <property type="entry name" value="UMP_CMP_kinase"/>
</dbReference>
<dbReference type="SUPFAM" id="SSF52540">
    <property type="entry name" value="P-loop containing nucleoside triphosphate hydrolases"/>
    <property type="match status" value="1"/>
</dbReference>
<comment type="caution">
    <text evidence="9">Lacks conserved residue(s) required for the propagation of feature annotation.</text>
</comment>
<feature type="binding site" evidence="9">
    <location>
        <position position="61"/>
    </location>
    <ligand>
        <name>a ribonucleoside 5'-phosphate</name>
        <dbReference type="ChEBI" id="CHEBI:58043"/>
    </ligand>
</feature>
<feature type="binding site" evidence="9">
    <location>
        <position position="192"/>
    </location>
    <ligand>
        <name>ATP</name>
        <dbReference type="ChEBI" id="CHEBI:30616"/>
    </ligand>
</feature>
<evidence type="ECO:0000256" key="8">
    <source>
        <dbReference type="ARBA" id="ARBA00048116"/>
    </source>
</evidence>
<evidence type="ECO:0000256" key="6">
    <source>
        <dbReference type="ARBA" id="ARBA00022975"/>
    </source>
</evidence>
<keyword evidence="6 9" id="KW-0665">Pyrimidine biosynthesis</keyword>
<comment type="catalytic activity">
    <reaction evidence="8 9">
        <text>UMP + ATP = UDP + ADP</text>
        <dbReference type="Rhea" id="RHEA:24400"/>
        <dbReference type="ChEBI" id="CHEBI:30616"/>
        <dbReference type="ChEBI" id="CHEBI:57865"/>
        <dbReference type="ChEBI" id="CHEBI:58223"/>
        <dbReference type="ChEBI" id="CHEBI:456216"/>
        <dbReference type="EC" id="2.7.4.14"/>
    </reaction>
</comment>
<proteinExistence type="inferred from homology"/>
<dbReference type="NCBIfam" id="TIGR01359">
    <property type="entry name" value="UMP_CMP_kin_fam"/>
    <property type="match status" value="1"/>
</dbReference>
<dbReference type="Gene3D" id="3.40.50.300">
    <property type="entry name" value="P-loop containing nucleotide triphosphate hydrolases"/>
    <property type="match status" value="1"/>
</dbReference>
<evidence type="ECO:0000313" key="12">
    <source>
        <dbReference type="Proteomes" id="UP001497392"/>
    </source>
</evidence>
<accession>A0ABP1GCZ7</accession>
<feature type="region of interest" description="LID" evidence="9">
    <location>
        <begin position="146"/>
        <end position="156"/>
    </location>
</feature>
<comment type="similarity">
    <text evidence="9">Belongs to the adenylate kinase family. UMP-CMP kinase subfamily.</text>
</comment>
<feature type="binding site" evidence="9">
    <location>
        <begin position="109"/>
        <end position="112"/>
    </location>
    <ligand>
        <name>a ribonucleoside 5'-phosphate</name>
        <dbReference type="ChEBI" id="CHEBI:58043"/>
    </ligand>
</feature>
<feature type="binding site" evidence="9">
    <location>
        <position position="147"/>
    </location>
    <ligand>
        <name>ATP</name>
        <dbReference type="ChEBI" id="CHEBI:30616"/>
    </ligand>
</feature>
<keyword evidence="4 9" id="KW-0418">Kinase</keyword>
<comment type="cofactor">
    <cofactor evidence="9">
        <name>Mg(2+)</name>
        <dbReference type="ChEBI" id="CHEBI:18420"/>
    </cofactor>
    <text evidence="9">Binds 1 Mg(2+) ion per monomer.</text>
</comment>
<evidence type="ECO:0000256" key="10">
    <source>
        <dbReference type="SAM" id="MobiDB-lite"/>
    </source>
</evidence>
<evidence type="ECO:0000256" key="1">
    <source>
        <dbReference type="ARBA" id="ARBA00022490"/>
    </source>
</evidence>
<dbReference type="Proteomes" id="UP001497392">
    <property type="component" value="Unassembled WGS sequence"/>
</dbReference>
<keyword evidence="12" id="KW-1185">Reference proteome</keyword>
<evidence type="ECO:0000313" key="11">
    <source>
        <dbReference type="EMBL" id="CAL5229717.1"/>
    </source>
</evidence>
<name>A0ABP1GCZ7_9CHLO</name>
<dbReference type="EMBL" id="CAXHTA020000021">
    <property type="protein sequence ID" value="CAL5229717.1"/>
    <property type="molecule type" value="Genomic_DNA"/>
</dbReference>
<feature type="binding site" evidence="9">
    <location>
        <position position="164"/>
    </location>
    <ligand>
        <name>a ribonucleoside 5'-phosphate</name>
        <dbReference type="ChEBI" id="CHEBI:58043"/>
    </ligand>
</feature>
<comment type="caution">
    <text evidence="11">The sequence shown here is derived from an EMBL/GenBank/DDBJ whole genome shotgun (WGS) entry which is preliminary data.</text>
</comment>
<evidence type="ECO:0000256" key="3">
    <source>
        <dbReference type="ARBA" id="ARBA00022741"/>
    </source>
</evidence>
<feature type="region of interest" description="Disordered" evidence="10">
    <location>
        <begin position="204"/>
        <end position="236"/>
    </location>
</feature>
<dbReference type="PRINTS" id="PR00094">
    <property type="entry name" value="ADENYLTKNASE"/>
</dbReference>
<dbReference type="CDD" id="cd01428">
    <property type="entry name" value="ADK"/>
    <property type="match status" value="1"/>
</dbReference>
<comment type="domain">
    <text evidence="9">Consists of three domains, a large central CORE domain and two small peripheral domains, NMPbind and LID, which undergo movements during catalysis. The LID domain closes over the site of phosphoryl transfer upon ATP binding. Assembling and dissambling the active center during each catalytic cycle provides an effective means to prevent ATP hydrolysis.</text>
</comment>
<evidence type="ECO:0000256" key="5">
    <source>
        <dbReference type="ARBA" id="ARBA00022840"/>
    </source>
</evidence>
<dbReference type="InterPro" id="IPR027417">
    <property type="entry name" value="P-loop_NTPase"/>
</dbReference>
<sequence>MGNFCCHFEARDKDQAGDQADLSKAIIIFVLGGPGSGKGTQCELIVKKYGYKHLSAGDLLREEVKKRTPLGKEMEGLMKEGKLVPTEVTVRLLRQAMQSSSNHKFLIDGFPRALDQAETFEQEVKPPELVLFFDCPEEEMKKRLLKRGESSGRSDDNEETIVKRFRTFLDCSMPVVEYYERKRKLAKISAVPPPDEVFVEVEKAMDSLPSQQSKASARNDDYETTDAHGAGQLAAA</sequence>
<reference evidence="11 12" key="1">
    <citation type="submission" date="2024-06" db="EMBL/GenBank/DDBJ databases">
        <authorList>
            <person name="Kraege A."/>
            <person name="Thomma B."/>
        </authorList>
    </citation>
    <scope>NUCLEOTIDE SEQUENCE [LARGE SCALE GENOMIC DNA]</scope>
</reference>
<comment type="subunit">
    <text evidence="9">Monomer.</text>
</comment>
<keyword evidence="3 9" id="KW-0547">Nucleotide-binding</keyword>